<evidence type="ECO:0000256" key="5">
    <source>
        <dbReference type="ARBA" id="ARBA00022792"/>
    </source>
</evidence>
<keyword evidence="8 11" id="KW-0472">Membrane</keyword>
<evidence type="ECO:0000313" key="13">
    <source>
        <dbReference type="RefSeq" id="XP_060038047.1"/>
    </source>
</evidence>
<keyword evidence="6 11" id="KW-1133">Transmembrane helix</keyword>
<evidence type="ECO:0000256" key="10">
    <source>
        <dbReference type="ARBA" id="ARBA00031497"/>
    </source>
</evidence>
<comment type="similarity">
    <text evidence="2">Belongs to the complex I NDUFA11 subunit family.</text>
</comment>
<comment type="subcellular location">
    <subcellularLocation>
        <location evidence="1">Mitochondrion inner membrane</location>
        <topology evidence="1">Multi-pass membrane protein</topology>
        <orientation evidence="1">Matrix side</orientation>
    </subcellularLocation>
</comment>
<dbReference type="RefSeq" id="XP_060038047.1">
    <property type="nucleotide sequence ID" value="XM_060182064.1"/>
</dbReference>
<protein>
    <recommendedName>
        <fullName evidence="3">NADH dehydrogenase [ubiquinone] 1 alpha subcomplex subunit 11</fullName>
    </recommendedName>
    <alternativeName>
        <fullName evidence="9">Complex I-B14.7</fullName>
    </alternativeName>
    <alternativeName>
        <fullName evidence="10">NADH-ubiquinone oxidoreductase subunit B14.7</fullName>
    </alternativeName>
</protein>
<dbReference type="PANTHER" id="PTHR21382">
    <property type="entry name" value="NADH-UBIQUINONE OXIDOREDUCTASE SUBUNIT"/>
    <property type="match status" value="1"/>
</dbReference>
<evidence type="ECO:0000256" key="6">
    <source>
        <dbReference type="ARBA" id="ARBA00022989"/>
    </source>
</evidence>
<evidence type="ECO:0000256" key="9">
    <source>
        <dbReference type="ARBA" id="ARBA00030608"/>
    </source>
</evidence>
<keyword evidence="5" id="KW-0999">Mitochondrion inner membrane</keyword>
<feature type="transmembrane region" description="Helical" evidence="11">
    <location>
        <begin position="21"/>
        <end position="41"/>
    </location>
</feature>
<evidence type="ECO:0000256" key="1">
    <source>
        <dbReference type="ARBA" id="ARBA00004292"/>
    </source>
</evidence>
<keyword evidence="4 11" id="KW-0812">Transmembrane</keyword>
<dbReference type="PANTHER" id="PTHR21382:SF1">
    <property type="entry name" value="NADH DEHYDROGENASE [UBIQUINONE] 1 ALPHA SUBCOMPLEX SUBUNIT 11"/>
    <property type="match status" value="1"/>
</dbReference>
<sequence length="141" mass="14398">MAPSLFRLYRESPEGTDCHRKAYATTGIGGAVGLVVSAYSIALRPADSVLEGVARAGRFTFTAAAIGAVFSVTSCISAQLRERPDDPLNYLLGGCAGGLTLGARAHSYGVAAGACATLGLTAALAKIGSLEGWRLVSPPRV</sequence>
<evidence type="ECO:0000256" key="4">
    <source>
        <dbReference type="ARBA" id="ARBA00022692"/>
    </source>
</evidence>
<keyword evidence="7" id="KW-0496">Mitochondrion</keyword>
<dbReference type="Proteomes" id="UP001652624">
    <property type="component" value="Chromosome 23"/>
</dbReference>
<evidence type="ECO:0000256" key="2">
    <source>
        <dbReference type="ARBA" id="ARBA00008699"/>
    </source>
</evidence>
<feature type="transmembrane region" description="Helical" evidence="11">
    <location>
        <begin position="61"/>
        <end position="80"/>
    </location>
</feature>
<evidence type="ECO:0000256" key="11">
    <source>
        <dbReference type="SAM" id="Phobius"/>
    </source>
</evidence>
<proteinExistence type="inferred from homology"/>
<keyword evidence="12" id="KW-1185">Reference proteome</keyword>
<evidence type="ECO:0000313" key="12">
    <source>
        <dbReference type="Proteomes" id="UP001652624"/>
    </source>
</evidence>
<evidence type="ECO:0000256" key="3">
    <source>
        <dbReference type="ARBA" id="ARBA00018191"/>
    </source>
</evidence>
<evidence type="ECO:0000256" key="7">
    <source>
        <dbReference type="ARBA" id="ARBA00023128"/>
    </source>
</evidence>
<reference evidence="13" key="1">
    <citation type="submission" date="2025-08" db="UniProtKB">
        <authorList>
            <consortium name="RefSeq"/>
        </authorList>
    </citation>
    <scope>IDENTIFICATION</scope>
</reference>
<accession>A0ABM3WN96</accession>
<gene>
    <name evidence="13" type="primary">NDUFA11</name>
</gene>
<dbReference type="Pfam" id="PF02466">
    <property type="entry name" value="Tim17"/>
    <property type="match status" value="1"/>
</dbReference>
<dbReference type="GeneID" id="132535578"/>
<name>A0ABM3WN96_ERIEU</name>
<dbReference type="InterPro" id="IPR039205">
    <property type="entry name" value="NDUFA11"/>
</dbReference>
<evidence type="ECO:0000256" key="8">
    <source>
        <dbReference type="ARBA" id="ARBA00023136"/>
    </source>
</evidence>
<organism evidence="12 13">
    <name type="scientific">Erinaceus europaeus</name>
    <name type="common">Western European hedgehog</name>
    <dbReference type="NCBI Taxonomy" id="9365"/>
    <lineage>
        <taxon>Eukaryota</taxon>
        <taxon>Metazoa</taxon>
        <taxon>Chordata</taxon>
        <taxon>Craniata</taxon>
        <taxon>Vertebrata</taxon>
        <taxon>Euteleostomi</taxon>
        <taxon>Mammalia</taxon>
        <taxon>Eutheria</taxon>
        <taxon>Laurasiatheria</taxon>
        <taxon>Eulipotyphla</taxon>
        <taxon>Erinaceidae</taxon>
        <taxon>Erinaceinae</taxon>
        <taxon>Erinaceus</taxon>
    </lineage>
</organism>